<dbReference type="EnsemblPlants" id="PNT62922">
    <property type="protein sequence ID" value="PNT62922"/>
    <property type="gene ID" value="BRADI_4g09546v3"/>
</dbReference>
<dbReference type="Pfam" id="PF02902">
    <property type="entry name" value="Peptidase_C48"/>
    <property type="match status" value="1"/>
</dbReference>
<dbReference type="SUPFAM" id="SSF54001">
    <property type="entry name" value="Cysteine proteinases"/>
    <property type="match status" value="1"/>
</dbReference>
<protein>
    <recommendedName>
        <fullName evidence="4">Ubiquitin-like protease family profile domain-containing protein</fullName>
    </recommendedName>
</protein>
<dbReference type="GO" id="GO:0006508">
    <property type="term" value="P:proteolysis"/>
    <property type="evidence" value="ECO:0007669"/>
    <property type="project" value="UniProtKB-KW"/>
</dbReference>
<evidence type="ECO:0000256" key="3">
    <source>
        <dbReference type="ARBA" id="ARBA00022801"/>
    </source>
</evidence>
<keyword evidence="7" id="KW-1185">Reference proteome</keyword>
<comment type="similarity">
    <text evidence="1">Belongs to the peptidase C48 family.</text>
</comment>
<dbReference type="Gene3D" id="3.40.395.10">
    <property type="entry name" value="Adenoviral Proteinase, Chain A"/>
    <property type="match status" value="1"/>
</dbReference>
<dbReference type="OrthoDB" id="692040at2759"/>
<dbReference type="GO" id="GO:0008234">
    <property type="term" value="F:cysteine-type peptidase activity"/>
    <property type="evidence" value="ECO:0007669"/>
    <property type="project" value="InterPro"/>
</dbReference>
<feature type="domain" description="Ubiquitin-like protease family profile" evidence="4">
    <location>
        <begin position="1"/>
        <end position="102"/>
    </location>
</feature>
<sequence>MFPFLQLWGGESAKDREGHWYTVSVNTNQRKFEILDSLRGPNDEELRLHSGEMLLNIKRAWREHYADTKMQIQDFTTEHISVPMQDNIDDCGFYMLEFLKKWDGRVVPAFGPDEIVETRKIITHQLVTNQHFNEKKNAKEFIEQHSK</sequence>
<dbReference type="AlphaFoldDB" id="A0A2K2CLL8"/>
<evidence type="ECO:0000259" key="4">
    <source>
        <dbReference type="PROSITE" id="PS50600"/>
    </source>
</evidence>
<evidence type="ECO:0000313" key="7">
    <source>
        <dbReference type="Proteomes" id="UP000008810"/>
    </source>
</evidence>
<organism evidence="5">
    <name type="scientific">Brachypodium distachyon</name>
    <name type="common">Purple false brome</name>
    <name type="synonym">Trachynia distachya</name>
    <dbReference type="NCBI Taxonomy" id="15368"/>
    <lineage>
        <taxon>Eukaryota</taxon>
        <taxon>Viridiplantae</taxon>
        <taxon>Streptophyta</taxon>
        <taxon>Embryophyta</taxon>
        <taxon>Tracheophyta</taxon>
        <taxon>Spermatophyta</taxon>
        <taxon>Magnoliopsida</taxon>
        <taxon>Liliopsida</taxon>
        <taxon>Poales</taxon>
        <taxon>Poaceae</taxon>
        <taxon>BOP clade</taxon>
        <taxon>Pooideae</taxon>
        <taxon>Stipodae</taxon>
        <taxon>Brachypodieae</taxon>
        <taxon>Brachypodium</taxon>
    </lineage>
</organism>
<accession>A0A2K2CLL8</accession>
<evidence type="ECO:0000256" key="1">
    <source>
        <dbReference type="ARBA" id="ARBA00005234"/>
    </source>
</evidence>
<reference evidence="5 6" key="1">
    <citation type="journal article" date="2010" name="Nature">
        <title>Genome sequencing and analysis of the model grass Brachypodium distachyon.</title>
        <authorList>
            <consortium name="International Brachypodium Initiative"/>
        </authorList>
    </citation>
    <scope>NUCLEOTIDE SEQUENCE [LARGE SCALE GENOMIC DNA]</scope>
    <source>
        <strain evidence="5 6">Bd21</strain>
    </source>
</reference>
<dbReference type="PANTHER" id="PTHR36479">
    <property type="entry name" value="ULP_PROTEASE DOMAIN-CONTAINING PROTEIN"/>
    <property type="match status" value="1"/>
</dbReference>
<keyword evidence="2" id="KW-0645">Protease</keyword>
<proteinExistence type="inferred from homology"/>
<evidence type="ECO:0000313" key="5">
    <source>
        <dbReference type="EMBL" id="PNT62922.1"/>
    </source>
</evidence>
<dbReference type="PROSITE" id="PS50600">
    <property type="entry name" value="ULP_PROTEASE"/>
    <property type="match status" value="1"/>
</dbReference>
<dbReference type="InterPro" id="IPR038765">
    <property type="entry name" value="Papain-like_cys_pep_sf"/>
</dbReference>
<keyword evidence="3" id="KW-0378">Hydrolase</keyword>
<evidence type="ECO:0000313" key="6">
    <source>
        <dbReference type="EnsemblPlants" id="PNT62922"/>
    </source>
</evidence>
<dbReference type="InterPro" id="IPR003653">
    <property type="entry name" value="Peptidase_C48_C"/>
</dbReference>
<dbReference type="PANTHER" id="PTHR36479:SF11">
    <property type="entry name" value="NPH3 DOMAIN-CONTAINING PROTEIN"/>
    <property type="match status" value="1"/>
</dbReference>
<dbReference type="Gramene" id="PNT62922">
    <property type="protein sequence ID" value="PNT62922"/>
    <property type="gene ID" value="BRADI_4g09546v3"/>
</dbReference>
<name>A0A2K2CLL8_BRADI</name>
<evidence type="ECO:0000256" key="2">
    <source>
        <dbReference type="ARBA" id="ARBA00022670"/>
    </source>
</evidence>
<dbReference type="Proteomes" id="UP000008810">
    <property type="component" value="Chromosome 4"/>
</dbReference>
<reference evidence="6" key="3">
    <citation type="submission" date="2018-08" db="UniProtKB">
        <authorList>
            <consortium name="EnsemblPlants"/>
        </authorList>
    </citation>
    <scope>IDENTIFICATION</scope>
    <source>
        <strain evidence="6">cv. Bd21</strain>
    </source>
</reference>
<dbReference type="InParanoid" id="A0A2K2CLL8"/>
<dbReference type="EMBL" id="CM000883">
    <property type="protein sequence ID" value="PNT62922.1"/>
    <property type="molecule type" value="Genomic_DNA"/>
</dbReference>
<gene>
    <name evidence="5" type="ORF">BRADI_4g09546v3</name>
</gene>
<reference evidence="5" key="2">
    <citation type="submission" date="2017-06" db="EMBL/GenBank/DDBJ databases">
        <title>WGS assembly of Brachypodium distachyon.</title>
        <authorList>
            <consortium name="The International Brachypodium Initiative"/>
            <person name="Lucas S."/>
            <person name="Harmon-Smith M."/>
            <person name="Lail K."/>
            <person name="Tice H."/>
            <person name="Grimwood J."/>
            <person name="Bruce D."/>
            <person name="Barry K."/>
            <person name="Shu S."/>
            <person name="Lindquist E."/>
            <person name="Wang M."/>
            <person name="Pitluck S."/>
            <person name="Vogel J.P."/>
            <person name="Garvin D.F."/>
            <person name="Mockler T.C."/>
            <person name="Schmutz J."/>
            <person name="Rokhsar D."/>
            <person name="Bevan M.W."/>
        </authorList>
    </citation>
    <scope>NUCLEOTIDE SEQUENCE</scope>
    <source>
        <strain evidence="5">Bd21</strain>
    </source>
</reference>